<reference evidence="7" key="1">
    <citation type="submission" date="2012-11" db="EMBL/GenBank/DDBJ databases">
        <authorList>
            <person name="Lucero-Rivera Y.E."/>
            <person name="Tovar-Ramirez D."/>
        </authorList>
    </citation>
    <scope>NUCLEOTIDE SEQUENCE [LARGE SCALE GENOMIC DNA]</scope>
    <source>
        <strain evidence="7">Araruama</strain>
    </source>
</reference>
<dbReference type="SUPFAM" id="SSF55073">
    <property type="entry name" value="Nucleotide cyclase"/>
    <property type="match status" value="1"/>
</dbReference>
<dbReference type="PROSITE" id="PS50110">
    <property type="entry name" value="RESPONSE_REGULATORY"/>
    <property type="match status" value="1"/>
</dbReference>
<dbReference type="GO" id="GO:0052621">
    <property type="term" value="F:diguanylate cyclase activity"/>
    <property type="evidence" value="ECO:0007669"/>
    <property type="project" value="UniProtKB-EC"/>
</dbReference>
<evidence type="ECO:0000259" key="5">
    <source>
        <dbReference type="PROSITE" id="PS50887"/>
    </source>
</evidence>
<keyword evidence="3" id="KW-0597">Phosphoprotein</keyword>
<feature type="domain" description="GGDEF" evidence="5">
    <location>
        <begin position="168"/>
        <end position="282"/>
    </location>
</feature>
<feature type="modified residue" description="4-aspartylphosphate" evidence="3">
    <location>
        <position position="58"/>
    </location>
</feature>
<evidence type="ECO:0000256" key="3">
    <source>
        <dbReference type="PROSITE-ProRule" id="PRU00169"/>
    </source>
</evidence>
<dbReference type="PANTHER" id="PTHR45138">
    <property type="entry name" value="REGULATORY COMPONENTS OF SENSORY TRANSDUCTION SYSTEM"/>
    <property type="match status" value="1"/>
</dbReference>
<dbReference type="InterPro" id="IPR001789">
    <property type="entry name" value="Sig_transdc_resp-reg_receiver"/>
</dbReference>
<evidence type="ECO:0000313" key="6">
    <source>
        <dbReference type="EMBL" id="ETR69209.1"/>
    </source>
</evidence>
<dbReference type="Proteomes" id="UP000189670">
    <property type="component" value="Unassembled WGS sequence"/>
</dbReference>
<evidence type="ECO:0000259" key="4">
    <source>
        <dbReference type="PROSITE" id="PS50110"/>
    </source>
</evidence>
<dbReference type="AlphaFoldDB" id="A0A1V1P2U1"/>
<dbReference type="CDD" id="cd19920">
    <property type="entry name" value="REC_PA4781-like"/>
    <property type="match status" value="1"/>
</dbReference>
<comment type="caution">
    <text evidence="6">The sequence shown here is derived from an EMBL/GenBank/DDBJ whole genome shotgun (WGS) entry which is preliminary data.</text>
</comment>
<dbReference type="NCBIfam" id="TIGR00254">
    <property type="entry name" value="GGDEF"/>
    <property type="match status" value="1"/>
</dbReference>
<comment type="catalytic activity">
    <reaction evidence="2">
        <text>2 GTP = 3',3'-c-di-GMP + 2 diphosphate</text>
        <dbReference type="Rhea" id="RHEA:24898"/>
        <dbReference type="ChEBI" id="CHEBI:33019"/>
        <dbReference type="ChEBI" id="CHEBI:37565"/>
        <dbReference type="ChEBI" id="CHEBI:58805"/>
        <dbReference type="EC" id="2.7.7.65"/>
    </reaction>
</comment>
<dbReference type="SMART" id="SM00448">
    <property type="entry name" value="REC"/>
    <property type="match status" value="1"/>
</dbReference>
<dbReference type="SUPFAM" id="SSF52172">
    <property type="entry name" value="CheY-like"/>
    <property type="match status" value="1"/>
</dbReference>
<dbReference type="SMART" id="SM00267">
    <property type="entry name" value="GGDEF"/>
    <property type="match status" value="1"/>
</dbReference>
<gene>
    <name evidence="6" type="ORF">OMM_09800</name>
</gene>
<dbReference type="GO" id="GO:0043709">
    <property type="term" value="P:cell adhesion involved in single-species biofilm formation"/>
    <property type="evidence" value="ECO:0007669"/>
    <property type="project" value="TreeGrafter"/>
</dbReference>
<feature type="domain" description="Response regulatory" evidence="4">
    <location>
        <begin position="9"/>
        <end position="125"/>
    </location>
</feature>
<evidence type="ECO:0000256" key="1">
    <source>
        <dbReference type="ARBA" id="ARBA00012528"/>
    </source>
</evidence>
<dbReference type="Pfam" id="PF00072">
    <property type="entry name" value="Response_reg"/>
    <property type="match status" value="1"/>
</dbReference>
<name>A0A1V1P2U1_9BACT</name>
<dbReference type="EMBL" id="ATBP01000707">
    <property type="protein sequence ID" value="ETR69209.1"/>
    <property type="molecule type" value="Genomic_DNA"/>
</dbReference>
<dbReference type="GO" id="GO:0005886">
    <property type="term" value="C:plasma membrane"/>
    <property type="evidence" value="ECO:0007669"/>
    <property type="project" value="TreeGrafter"/>
</dbReference>
<dbReference type="InterPro" id="IPR043128">
    <property type="entry name" value="Rev_trsase/Diguanyl_cyclase"/>
</dbReference>
<dbReference type="InterPro" id="IPR011006">
    <property type="entry name" value="CheY-like_superfamily"/>
</dbReference>
<evidence type="ECO:0000256" key="2">
    <source>
        <dbReference type="ARBA" id="ARBA00034247"/>
    </source>
</evidence>
<dbReference type="InterPro" id="IPR029787">
    <property type="entry name" value="Nucleotide_cyclase"/>
</dbReference>
<dbReference type="Pfam" id="PF00990">
    <property type="entry name" value="GGDEF"/>
    <property type="match status" value="1"/>
</dbReference>
<dbReference type="FunFam" id="3.30.70.270:FF:000001">
    <property type="entry name" value="Diguanylate cyclase domain protein"/>
    <property type="match status" value="1"/>
</dbReference>
<dbReference type="InterPro" id="IPR000160">
    <property type="entry name" value="GGDEF_dom"/>
</dbReference>
<dbReference type="Gene3D" id="3.30.70.270">
    <property type="match status" value="1"/>
</dbReference>
<organism evidence="6 7">
    <name type="scientific">Candidatus Magnetoglobus multicellularis str. Araruama</name>
    <dbReference type="NCBI Taxonomy" id="890399"/>
    <lineage>
        <taxon>Bacteria</taxon>
        <taxon>Pseudomonadati</taxon>
        <taxon>Thermodesulfobacteriota</taxon>
        <taxon>Desulfobacteria</taxon>
        <taxon>Desulfobacterales</taxon>
        <taxon>Desulfobacteraceae</taxon>
        <taxon>Candidatus Magnetoglobus</taxon>
    </lineage>
</organism>
<dbReference type="GO" id="GO:0000160">
    <property type="term" value="P:phosphorelay signal transduction system"/>
    <property type="evidence" value="ECO:0007669"/>
    <property type="project" value="InterPro"/>
</dbReference>
<proteinExistence type="predicted"/>
<dbReference type="EC" id="2.7.7.65" evidence="1"/>
<evidence type="ECO:0000313" key="7">
    <source>
        <dbReference type="Proteomes" id="UP000189670"/>
    </source>
</evidence>
<dbReference type="InterPro" id="IPR050469">
    <property type="entry name" value="Diguanylate_Cyclase"/>
</dbReference>
<dbReference type="CDD" id="cd01949">
    <property type="entry name" value="GGDEF"/>
    <property type="match status" value="1"/>
</dbReference>
<dbReference type="Gene3D" id="3.40.50.2300">
    <property type="match status" value="1"/>
</dbReference>
<dbReference type="PROSITE" id="PS50887">
    <property type="entry name" value="GGDEF"/>
    <property type="match status" value="1"/>
</dbReference>
<dbReference type="GO" id="GO:1902201">
    <property type="term" value="P:negative regulation of bacterial-type flagellum-dependent cell motility"/>
    <property type="evidence" value="ECO:0007669"/>
    <property type="project" value="TreeGrafter"/>
</dbReference>
<accession>A0A1V1P2U1</accession>
<dbReference type="PANTHER" id="PTHR45138:SF9">
    <property type="entry name" value="DIGUANYLATE CYCLASE DGCM-RELATED"/>
    <property type="match status" value="1"/>
</dbReference>
<protein>
    <recommendedName>
        <fullName evidence="1">diguanylate cyclase</fullName>
        <ecNumber evidence="1">2.7.7.65</ecNumber>
    </recommendedName>
</protein>
<sequence length="282" mass="31640">MSKNVEQAKVLIVDDEKMNLDVLVGLLKPHYRTVAAKSGEQAFKRLEIPPLPDLILLDIMMPGMDGYEVCRKLKDDKATRDIPIIFITGKNDVQYEAKGFQAGAVDYITKPFSPLIALARVKTHIELKRRGDMLERLAGLDGLTGIPNRRQFDQFLAAEWKRSIRYNHTISLIIMDIDYFKLYNDHYGHADGDDCLKKVAKSISRTVIRSTDLSARYGGEEFACILPETDFDGAMATADRIMKAILGLGIPHEKSHISDHVTVSIGVASLSPQENEKPHLFD</sequence>